<keyword evidence="7" id="KW-1185">Reference proteome</keyword>
<keyword evidence="2" id="KW-0677">Repeat</keyword>
<accession>A0A5C1A6G6</accession>
<dbReference type="KEGG" id="lrs:PX52LOC_00289"/>
<dbReference type="SUPFAM" id="SSF50156">
    <property type="entry name" value="PDZ domain-like"/>
    <property type="match status" value="1"/>
</dbReference>
<dbReference type="AlphaFoldDB" id="A0A5C1A6G6"/>
<dbReference type="SUPFAM" id="SSF82171">
    <property type="entry name" value="DPP6 N-terminal domain-like"/>
    <property type="match status" value="1"/>
</dbReference>
<dbReference type="EMBL" id="CP042425">
    <property type="protein sequence ID" value="QEL13432.1"/>
    <property type="molecule type" value="Genomic_DNA"/>
</dbReference>
<evidence type="ECO:0000259" key="5">
    <source>
        <dbReference type="Pfam" id="PF17820"/>
    </source>
</evidence>
<dbReference type="Proteomes" id="UP000324974">
    <property type="component" value="Chromosome"/>
</dbReference>
<dbReference type="InterPro" id="IPR018247">
    <property type="entry name" value="EF_Hand_1_Ca_BS"/>
</dbReference>
<dbReference type="SUPFAM" id="SSF50998">
    <property type="entry name" value="Quinoprotein alcohol dehydrogenase-like"/>
    <property type="match status" value="1"/>
</dbReference>
<dbReference type="InterPro" id="IPR029030">
    <property type="entry name" value="Caspase-like_dom_sf"/>
</dbReference>
<dbReference type="Pfam" id="PF17820">
    <property type="entry name" value="PDZ_6"/>
    <property type="match status" value="1"/>
</dbReference>
<feature type="domain" description="PDZ" evidence="5">
    <location>
        <begin position="606"/>
        <end position="637"/>
    </location>
</feature>
<feature type="domain" description="Peptidase C14 caspase" evidence="4">
    <location>
        <begin position="879"/>
        <end position="1107"/>
    </location>
</feature>
<proteinExistence type="predicted"/>
<reference evidence="7" key="1">
    <citation type="submission" date="2019-08" db="EMBL/GenBank/DDBJ databases">
        <title>Limnoglobus roseus gen. nov., sp. nov., a novel freshwater planctomycete with a giant genome from the family Gemmataceae.</title>
        <authorList>
            <person name="Kulichevskaya I.S."/>
            <person name="Naumoff D.G."/>
            <person name="Miroshnikov K."/>
            <person name="Ivanova A."/>
            <person name="Philippov D.A."/>
            <person name="Hakobyan A."/>
            <person name="Rijpstra I.C."/>
            <person name="Sinninghe Damste J.S."/>
            <person name="Liesack W."/>
            <person name="Dedysh S.N."/>
        </authorList>
    </citation>
    <scope>NUCLEOTIDE SEQUENCE [LARGE SCALE GENOMIC DNA]</scope>
    <source>
        <strain evidence="7">PX52</strain>
    </source>
</reference>
<dbReference type="SMART" id="SM00320">
    <property type="entry name" value="WD40"/>
    <property type="match status" value="5"/>
</dbReference>
<name>A0A5C1A6G6_9BACT</name>
<evidence type="ECO:0000256" key="3">
    <source>
        <dbReference type="PROSITE-ProRule" id="PRU00221"/>
    </source>
</evidence>
<evidence type="ECO:0000313" key="7">
    <source>
        <dbReference type="Proteomes" id="UP000324974"/>
    </source>
</evidence>
<keyword evidence="1 3" id="KW-0853">WD repeat</keyword>
<dbReference type="InterPro" id="IPR019775">
    <property type="entry name" value="WD40_repeat_CS"/>
</dbReference>
<dbReference type="PROSITE" id="PS50082">
    <property type="entry name" value="WD_REPEATS_2"/>
    <property type="match status" value="1"/>
</dbReference>
<dbReference type="PROSITE" id="PS50294">
    <property type="entry name" value="WD_REPEATS_REGION"/>
    <property type="match status" value="1"/>
</dbReference>
<dbReference type="GO" id="GO:0004197">
    <property type="term" value="F:cysteine-type endopeptidase activity"/>
    <property type="evidence" value="ECO:0007669"/>
    <property type="project" value="InterPro"/>
</dbReference>
<dbReference type="Pfam" id="PF00656">
    <property type="entry name" value="Peptidase_C14"/>
    <property type="match status" value="1"/>
</dbReference>
<evidence type="ECO:0000256" key="1">
    <source>
        <dbReference type="ARBA" id="ARBA00022574"/>
    </source>
</evidence>
<protein>
    <submittedName>
        <fullName evidence="6">WD-40 repeat protein, beta transducin-like protein</fullName>
    </submittedName>
</protein>
<sequence>MAAQHPINVLHLAQIWVLESRFWGRSTRFWAFLLVLACGALTPAPLLAQAARLRELDPVMGVNPSGRIGACDVVTFSGDGRQLYAVGDDKRLHTWAVQDGRLRYDAPLFWNTFREMRGSIYALAVSPNGDRAAVAGYGRLTSDVSVIALTGPDRGQIVAGLSAATHAQYCHSETQFVDQAVWSLAWDRTGKTLAIGHGDGSVWKWDVGPTVMRVAGRVSEGATPTSRVVWTGFTADGQVRFIRADGGMRQGAGAKALWEFPNAPVNGVAQSSDGQWLVARPATQTREAGSSVYVSRLDGSQQRSISYPTTQFPDAVAIDPSGTRLAVGLRATNQAGRKFYQWTSGTVVLYDLTARLPRALGEVKFDLAVDALAFSPDGRHLAVAGGADHETQLLAINGNQLRRLGPAQTGVGRGIWQLQVAADGTRFAYRTAPSILPGSPNARGDGPWQGFDLSTRQPLRSVPEMGKPIEEWKGWAVRFDKDSEYVWSIVSPDKEFVYPIELDPLQDREPTCFTFLPMPAPSNKVRIAVGHLWGFSVFEAGPGERPRRIHRCSGHQGQVTSIVPAANGKLIFTASRDETVAIWNLEPWKYQAELGADFTVQAGDLVVGQVDPGSPAWEAGLVPGDRVRDLAVDGRSAKRDDWLDELAAPVPGKELAFKNIRRGMNTSPGVRTNLYQRPQWKFFPTADGEWVLYRYQDYVYDCSANGDAYIGWLEGGKTAGNSPRFHPADAFRKHFHKPAEVSALLRNNAKNPTVRFTPDVVPPRILAAAKKTAAEVALTFSAEPREKSVLPGRFVPLEKVEVWLGDGENLDQLLKEYTPAAGSEEKVFSPDPLLIPTEILRAGRNRIVVVAYADGIRSERAVEIVHTLDVPRPRTLRGLTVGINDYPLGGKWKRLTACVPDALAMEKSLVALNDGKFFNEVKMAEPLLNEKATPDAILKAIDKMAAEAQPDDWLVVFLSGHGHGEIKDKAVVPGTWYYVGFNEDTDGPNAVPATAIFDRLKQAKGRKMVFIDACHSGAADREANVDGPRDLRRDGKGPIVLTAAMPDQFAWEDVVEVAGQKTQRGLFSVGLGEGLTTHKQDADRDGDGVLTIGELYVYTRDRVNVLNRNAPQTVQMAPNPVWGVPVQSVRTLKTTGPTTPK</sequence>
<dbReference type="PANTHER" id="PTHR19879:SF9">
    <property type="entry name" value="TRANSCRIPTION INITIATION FACTOR TFIID SUBUNIT 5"/>
    <property type="match status" value="1"/>
</dbReference>
<dbReference type="InterPro" id="IPR011047">
    <property type="entry name" value="Quinoprotein_ADH-like_sf"/>
</dbReference>
<dbReference type="GO" id="GO:0006508">
    <property type="term" value="P:proteolysis"/>
    <property type="evidence" value="ECO:0007669"/>
    <property type="project" value="InterPro"/>
</dbReference>
<dbReference type="InterPro" id="IPR011600">
    <property type="entry name" value="Pept_C14_caspase"/>
</dbReference>
<dbReference type="Pfam" id="PF00400">
    <property type="entry name" value="WD40"/>
    <property type="match status" value="2"/>
</dbReference>
<gene>
    <name evidence="6" type="ORF">PX52LOC_00289</name>
</gene>
<dbReference type="Gene3D" id="2.130.10.10">
    <property type="entry name" value="YVTN repeat-like/Quinoprotein amine dehydrogenase"/>
    <property type="match status" value="3"/>
</dbReference>
<dbReference type="Gene3D" id="3.40.50.1460">
    <property type="match status" value="1"/>
</dbReference>
<evidence type="ECO:0000259" key="4">
    <source>
        <dbReference type="Pfam" id="PF00656"/>
    </source>
</evidence>
<dbReference type="PROSITE" id="PS00678">
    <property type="entry name" value="WD_REPEATS_1"/>
    <property type="match status" value="1"/>
</dbReference>
<dbReference type="PANTHER" id="PTHR19879">
    <property type="entry name" value="TRANSCRIPTION INITIATION FACTOR TFIID"/>
    <property type="match status" value="1"/>
</dbReference>
<organism evidence="6 7">
    <name type="scientific">Limnoglobus roseus</name>
    <dbReference type="NCBI Taxonomy" id="2598579"/>
    <lineage>
        <taxon>Bacteria</taxon>
        <taxon>Pseudomonadati</taxon>
        <taxon>Planctomycetota</taxon>
        <taxon>Planctomycetia</taxon>
        <taxon>Gemmatales</taxon>
        <taxon>Gemmataceae</taxon>
        <taxon>Limnoglobus</taxon>
    </lineage>
</organism>
<dbReference type="SUPFAM" id="SSF52129">
    <property type="entry name" value="Caspase-like"/>
    <property type="match status" value="1"/>
</dbReference>
<dbReference type="InterPro" id="IPR001680">
    <property type="entry name" value="WD40_rpt"/>
</dbReference>
<dbReference type="PROSITE" id="PS00018">
    <property type="entry name" value="EF_HAND_1"/>
    <property type="match status" value="1"/>
</dbReference>
<evidence type="ECO:0000256" key="2">
    <source>
        <dbReference type="ARBA" id="ARBA00022737"/>
    </source>
</evidence>
<evidence type="ECO:0000313" key="6">
    <source>
        <dbReference type="EMBL" id="QEL13432.1"/>
    </source>
</evidence>
<feature type="repeat" description="WD" evidence="3">
    <location>
        <begin position="552"/>
        <end position="586"/>
    </location>
</feature>
<dbReference type="Gene3D" id="2.30.42.10">
    <property type="match status" value="1"/>
</dbReference>
<dbReference type="InterPro" id="IPR036034">
    <property type="entry name" value="PDZ_sf"/>
</dbReference>
<dbReference type="InterPro" id="IPR041489">
    <property type="entry name" value="PDZ_6"/>
</dbReference>
<dbReference type="InterPro" id="IPR015943">
    <property type="entry name" value="WD40/YVTN_repeat-like_dom_sf"/>
</dbReference>